<protein>
    <submittedName>
        <fullName evidence="5">Transcriptional regulator</fullName>
    </submittedName>
</protein>
<sequence length="481" mass="55913">MAKHEKKRNGKKVILSIFMIFLIITMAVCGYLYWGFRSNTYVKNYGNDDEGNYEEVDGISNILLIGNDARSLDEKSRSDAILILSIDNINKNLKLVSIMRDSYVDIPGYGEQKINHAFAYGGAELLKDTIEKNFNLKLHDYGIINFSGFQELVNSIGGLDVDVSEKERVEMNKFIPEVNPKDPHLVKKAGLQHLDGQQVLSYSRIRKIGNGDYDRTERQREVISLIIDKLKDTNVLKYPMLASKLFPYVKTNMDIGDILNYAYTVYKIQNYKPQQMLIPVPEITSPKVLGDKGWVVLMDIKQNAQIMHDFIFEDKMYNSNNLDYDSFKRAMEDYKRDANNSTKPTNIKQDIFVREEEKNAYESKIDITNKETKKQINKYKYKNNIKVKESTNKKANKKNISKNDSKISERINNKSKIKYKDNKIKNNNKNDIKNNLKTKEDKNIDDKMKKEDILSKKDNEEDNHNKEENNEENVKINKDNN</sequence>
<comment type="caution">
    <text evidence="5">The sequence shown here is derived from an EMBL/GenBank/DDBJ whole genome shotgun (WGS) entry which is preliminary data.</text>
</comment>
<keyword evidence="3" id="KW-0812">Transmembrane</keyword>
<dbReference type="Gene3D" id="3.40.630.190">
    <property type="entry name" value="LCP protein"/>
    <property type="match status" value="1"/>
</dbReference>
<evidence type="ECO:0000256" key="2">
    <source>
        <dbReference type="SAM" id="MobiDB-lite"/>
    </source>
</evidence>
<proteinExistence type="inferred from homology"/>
<evidence type="ECO:0000256" key="3">
    <source>
        <dbReference type="SAM" id="Phobius"/>
    </source>
</evidence>
<feature type="domain" description="Cell envelope-related transcriptional attenuator" evidence="4">
    <location>
        <begin position="77"/>
        <end position="231"/>
    </location>
</feature>
<name>A0AA88ZRR4_CLONO</name>
<dbReference type="EMBL" id="JDRX01000015">
    <property type="protein sequence ID" value="KGN01994.1"/>
    <property type="molecule type" value="Genomic_DNA"/>
</dbReference>
<dbReference type="Pfam" id="PF03816">
    <property type="entry name" value="LytR_cpsA_psr"/>
    <property type="match status" value="1"/>
</dbReference>
<feature type="compositionally biased region" description="Basic and acidic residues" evidence="2">
    <location>
        <begin position="401"/>
        <end position="481"/>
    </location>
</feature>
<evidence type="ECO:0000256" key="1">
    <source>
        <dbReference type="ARBA" id="ARBA00006068"/>
    </source>
</evidence>
<organism evidence="5 6">
    <name type="scientific">Clostridium novyi A str. 4570</name>
    <dbReference type="NCBI Taxonomy" id="1444290"/>
    <lineage>
        <taxon>Bacteria</taxon>
        <taxon>Bacillati</taxon>
        <taxon>Bacillota</taxon>
        <taxon>Clostridia</taxon>
        <taxon>Eubacteriales</taxon>
        <taxon>Clostridiaceae</taxon>
        <taxon>Clostridium</taxon>
    </lineage>
</organism>
<dbReference type="PANTHER" id="PTHR33392:SF6">
    <property type="entry name" value="POLYISOPRENYL-TEICHOIC ACID--PEPTIDOGLYCAN TEICHOIC ACID TRANSFERASE TAGU"/>
    <property type="match status" value="1"/>
</dbReference>
<evidence type="ECO:0000313" key="5">
    <source>
        <dbReference type="EMBL" id="KGN01994.1"/>
    </source>
</evidence>
<gene>
    <name evidence="5" type="ORF">Z969_07300</name>
</gene>
<evidence type="ECO:0000259" key="4">
    <source>
        <dbReference type="Pfam" id="PF03816"/>
    </source>
</evidence>
<dbReference type="AlphaFoldDB" id="A0AA88ZRR4"/>
<dbReference type="RefSeq" id="WP_039249962.1">
    <property type="nucleotide sequence ID" value="NZ_JDRX01000015.1"/>
</dbReference>
<dbReference type="NCBIfam" id="TIGR00350">
    <property type="entry name" value="lytR_cpsA_psr"/>
    <property type="match status" value="1"/>
</dbReference>
<keyword evidence="3" id="KW-1133">Transmembrane helix</keyword>
<dbReference type="Proteomes" id="UP000030016">
    <property type="component" value="Unassembled WGS sequence"/>
</dbReference>
<evidence type="ECO:0000313" key="6">
    <source>
        <dbReference type="Proteomes" id="UP000030016"/>
    </source>
</evidence>
<accession>A0AA88ZRR4</accession>
<feature type="transmembrane region" description="Helical" evidence="3">
    <location>
        <begin position="12"/>
        <end position="34"/>
    </location>
</feature>
<dbReference type="InterPro" id="IPR004474">
    <property type="entry name" value="LytR_CpsA_psr"/>
</dbReference>
<reference evidence="5 6" key="1">
    <citation type="submission" date="2014-01" db="EMBL/GenBank/DDBJ databases">
        <title>Plasmidome dynamics in the species complex Clostridium novyi sensu lato converts strains of independent lineages into distinctly different pathogens.</title>
        <authorList>
            <person name="Skarin H."/>
            <person name="Segerman B."/>
        </authorList>
    </citation>
    <scope>NUCLEOTIDE SEQUENCE [LARGE SCALE GENOMIC DNA]</scope>
    <source>
        <strain evidence="5 6">4570</strain>
    </source>
</reference>
<keyword evidence="3" id="KW-0472">Membrane</keyword>
<feature type="region of interest" description="Disordered" evidence="2">
    <location>
        <begin position="388"/>
        <end position="481"/>
    </location>
</feature>
<dbReference type="PANTHER" id="PTHR33392">
    <property type="entry name" value="POLYISOPRENYL-TEICHOIC ACID--PEPTIDOGLYCAN TEICHOIC ACID TRANSFERASE TAGU"/>
    <property type="match status" value="1"/>
</dbReference>
<dbReference type="InterPro" id="IPR050922">
    <property type="entry name" value="LytR/CpsA/Psr_CW_biosynth"/>
</dbReference>
<comment type="similarity">
    <text evidence="1">Belongs to the LytR/CpsA/Psr (LCP) family.</text>
</comment>